<dbReference type="InterPro" id="IPR022953">
    <property type="entry name" value="ATP_PFK"/>
</dbReference>
<comment type="caution">
    <text evidence="10">Lacks conserved residue(s) required for the propagation of feature annotation.</text>
</comment>
<keyword evidence="8 10" id="KW-0324">Glycolysis</keyword>
<dbReference type="EMBL" id="JABTTQ020000007">
    <property type="protein sequence ID" value="KAK6151360.1"/>
    <property type="molecule type" value="Genomic_DNA"/>
</dbReference>
<evidence type="ECO:0000313" key="13">
    <source>
        <dbReference type="Proteomes" id="UP001318860"/>
    </source>
</evidence>
<gene>
    <name evidence="10" type="primary">PFP-BETA</name>
    <name evidence="12" type="ORF">DH2020_013995</name>
</gene>
<dbReference type="HAMAP" id="MF_01980">
    <property type="entry name" value="Phosphofructokinase_II_Long"/>
    <property type="match status" value="1"/>
</dbReference>
<evidence type="ECO:0000256" key="3">
    <source>
        <dbReference type="ARBA" id="ARBA00022533"/>
    </source>
</evidence>
<evidence type="ECO:0000256" key="6">
    <source>
        <dbReference type="ARBA" id="ARBA00022777"/>
    </source>
</evidence>
<dbReference type="SUPFAM" id="SSF53784">
    <property type="entry name" value="Phosphofructokinase"/>
    <property type="match status" value="1"/>
</dbReference>
<feature type="binding site" evidence="10">
    <location>
        <begin position="262"/>
        <end position="264"/>
    </location>
    <ligand>
        <name>substrate</name>
    </ligand>
</feature>
<dbReference type="PRINTS" id="PR00476">
    <property type="entry name" value="PHFRCTKINASE"/>
</dbReference>
<dbReference type="Gene3D" id="3.40.50.450">
    <property type="match status" value="1"/>
</dbReference>
<sequence length="555" mass="60556">MAANGTTAPRRTASEYSELQASRLGFSLPLPEVLRNSFQVVDGPPSSAAGNPDEIAKLFPSLFGQPSAVLVPGVTSADVSNQSLKIGVVLSGGQAPGGHNVISGLFDYLQERTKGSTLYGFKGGPAGIMNCKYVELTIDFVYPYRNQGGFDMICSGRDKIETPEQFKQAEETAKKLDLDGLVVIGGDDSNTNACLLAENFRGKSMKTKVIGCPKTIDGDLKSKEVPISFGFDTACKIYAEMIGNVMIDARSTGKYYHFVRLMGRAASHITLECSLQTHPNITIIGEEVAAKKQTLKNVTDYITDVICKRAERGYNYGVILIPEGLIDFIPEVQQLIAELNEILAHDVVDEGGVWKKKLGDQSRQLFEFLPQAIQEQLLLERDPHGNVQVAKIETEKMLIEMVEAELGSRQKQGLYKNVFKGQSHFFGYEGRCGLPSNFDSNYCYALGYAAGALLQSGKTGLISSVGNLSNPVEKWTVGGTPLTSLMDVERRHGKFKPVIKKAMVELQGAPFKKFASVREEWALKNQYFSPGPLQYVGPTSNVTNHTLVLELGAQA</sequence>
<evidence type="ECO:0000256" key="1">
    <source>
        <dbReference type="ARBA" id="ARBA00001946"/>
    </source>
</evidence>
<feature type="domain" description="Phosphofructokinase" evidence="11">
    <location>
        <begin position="85"/>
        <end position="449"/>
    </location>
</feature>
<feature type="binding site" evidence="10">
    <location>
        <position position="93"/>
    </location>
    <ligand>
        <name>diphosphate</name>
        <dbReference type="ChEBI" id="CHEBI:33019"/>
    </ligand>
</feature>
<feature type="site" description="Important for catalytic activity and substrate specificity; stabilizes the transition state when the phosphoryl donor is PPi; prevents ATP from binding by mimicking the alpha-phosphate group of ATP" evidence="10">
    <location>
        <position position="188"/>
    </location>
</feature>
<keyword evidence="3 10" id="KW-0021">Allosteric enzyme</keyword>
<dbReference type="InterPro" id="IPR000023">
    <property type="entry name" value="Phosphofructokinase_dom"/>
</dbReference>
<dbReference type="PIRSF" id="PIRSF005677">
    <property type="entry name" value="PPi_PFK_PfpB"/>
    <property type="match status" value="1"/>
</dbReference>
<keyword evidence="5 10" id="KW-0479">Metal-binding</keyword>
<evidence type="ECO:0000256" key="2">
    <source>
        <dbReference type="ARBA" id="ARBA00022490"/>
    </source>
</evidence>
<feature type="binding site" evidence="10">
    <location>
        <begin position="428"/>
        <end position="431"/>
    </location>
    <ligand>
        <name>substrate</name>
    </ligand>
</feature>
<keyword evidence="2 10" id="KW-0963">Cytoplasm</keyword>
<name>A0ABR0WYR2_REHGL</name>
<keyword evidence="7 10" id="KW-0460">Magnesium</keyword>
<reference evidence="12 13" key="1">
    <citation type="journal article" date="2021" name="Comput. Struct. Biotechnol. J.">
        <title>De novo genome assembly of the potent medicinal plant Rehmannia glutinosa using nanopore technology.</title>
        <authorList>
            <person name="Ma L."/>
            <person name="Dong C."/>
            <person name="Song C."/>
            <person name="Wang X."/>
            <person name="Zheng X."/>
            <person name="Niu Y."/>
            <person name="Chen S."/>
            <person name="Feng W."/>
        </authorList>
    </citation>
    <scope>NUCLEOTIDE SEQUENCE [LARGE SCALE GENOMIC DNA]</scope>
    <source>
        <strain evidence="12">DH-2019</strain>
    </source>
</reference>
<keyword evidence="4 10" id="KW-0808">Transferase</keyword>
<comment type="cofactor">
    <cofactor evidence="1 10">
        <name>Mg(2+)</name>
        <dbReference type="ChEBI" id="CHEBI:18420"/>
    </cofactor>
</comment>
<organism evidence="12 13">
    <name type="scientific">Rehmannia glutinosa</name>
    <name type="common">Chinese foxglove</name>
    <dbReference type="NCBI Taxonomy" id="99300"/>
    <lineage>
        <taxon>Eukaryota</taxon>
        <taxon>Viridiplantae</taxon>
        <taxon>Streptophyta</taxon>
        <taxon>Embryophyta</taxon>
        <taxon>Tracheophyta</taxon>
        <taxon>Spermatophyta</taxon>
        <taxon>Magnoliopsida</taxon>
        <taxon>eudicotyledons</taxon>
        <taxon>Gunneridae</taxon>
        <taxon>Pentapetalae</taxon>
        <taxon>asterids</taxon>
        <taxon>lamiids</taxon>
        <taxon>Lamiales</taxon>
        <taxon>Orobanchaceae</taxon>
        <taxon>Rehmannieae</taxon>
        <taxon>Rehmannia</taxon>
    </lineage>
</organism>
<evidence type="ECO:0000256" key="7">
    <source>
        <dbReference type="ARBA" id="ARBA00022842"/>
    </source>
</evidence>
<keyword evidence="13" id="KW-1185">Reference proteome</keyword>
<comment type="caution">
    <text evidence="12">The sequence shown here is derived from an EMBL/GenBank/DDBJ whole genome shotgun (WGS) entry which is preliminary data.</text>
</comment>
<dbReference type="Proteomes" id="UP001318860">
    <property type="component" value="Unassembled WGS sequence"/>
</dbReference>
<feature type="binding site" evidence="10">
    <location>
        <position position="187"/>
    </location>
    <ligand>
        <name>Mg(2+)</name>
        <dbReference type="ChEBI" id="CHEBI:18420"/>
        <note>catalytic</note>
    </ligand>
</feature>
<evidence type="ECO:0000256" key="10">
    <source>
        <dbReference type="HAMAP-Rule" id="MF_03185"/>
    </source>
</evidence>
<dbReference type="NCBIfam" id="TIGR02477">
    <property type="entry name" value="PFKA_PPi"/>
    <property type="match status" value="1"/>
</dbReference>
<dbReference type="Gene3D" id="1.10.10.480">
    <property type="entry name" value="Phosphofructokinase, domain 3"/>
    <property type="match status" value="1"/>
</dbReference>
<evidence type="ECO:0000256" key="4">
    <source>
        <dbReference type="ARBA" id="ARBA00022679"/>
    </source>
</evidence>
<dbReference type="InterPro" id="IPR011183">
    <property type="entry name" value="PfpB_PPi_PFK"/>
</dbReference>
<evidence type="ECO:0000259" key="11">
    <source>
        <dbReference type="Pfam" id="PF00365"/>
    </source>
</evidence>
<proteinExistence type="inferred from homology"/>
<dbReference type="Pfam" id="PF00365">
    <property type="entry name" value="PFK"/>
    <property type="match status" value="1"/>
</dbReference>
<evidence type="ECO:0000256" key="8">
    <source>
        <dbReference type="ARBA" id="ARBA00023152"/>
    </source>
</evidence>
<protein>
    <recommendedName>
        <fullName evidence="10">Pyrophosphate--fructose 6-phosphate 1-phosphotransferase subunit beta</fullName>
        <shortName evidence="10">PFP</shortName>
        <ecNumber evidence="10">2.7.1.90</ecNumber>
    </recommendedName>
    <alternativeName>
        <fullName evidence="10">6-phosphofructokinase, pyrophosphate dependent</fullName>
    </alternativeName>
    <alternativeName>
        <fullName evidence="10">PPi-PFK</fullName>
    </alternativeName>
    <alternativeName>
        <fullName evidence="10">Pyrophosphate-dependent 6-phosphofructose-1-kinase</fullName>
    </alternativeName>
</protein>
<comment type="function">
    <text evidence="10">Catalytic subunit of pyrophosphate--fructose 6-phosphate 1-phosphotransferase. Catalyzes the phosphorylation of D-fructose 6-phosphate, the first committing step of glycolysis. Uses inorganic phosphate (PPi) as phosphoryl donor instead of ATP like common ATP-dependent phosphofructokinases (ATP-PFKs), which renders the reaction reversible, and can thus function both in glycolysis and gluconeogenesis.</text>
</comment>
<evidence type="ECO:0000313" key="12">
    <source>
        <dbReference type="EMBL" id="KAK6151360.1"/>
    </source>
</evidence>
<evidence type="ECO:0000256" key="9">
    <source>
        <dbReference type="ARBA" id="ARBA00048072"/>
    </source>
</evidence>
<dbReference type="PANTHER" id="PTHR43650">
    <property type="entry name" value="PYROPHOSPHATE--FRUCTOSE 6-PHOSPHATE 1-PHOSPHOTRANSFERASE"/>
    <property type="match status" value="1"/>
</dbReference>
<feature type="site" description="Important for catalytic activity; stabilizes the transition state when the phosphoryl donor is PPi" evidence="10">
    <location>
        <position position="214"/>
    </location>
</feature>
<feature type="binding site" evidence="10">
    <location>
        <position position="323"/>
    </location>
    <ligand>
        <name>substrate</name>
    </ligand>
</feature>
<comment type="activity regulation">
    <text evidence="10">Allosterically activated by fructose 2,6-bisphosphate.</text>
</comment>
<evidence type="ECO:0000256" key="5">
    <source>
        <dbReference type="ARBA" id="ARBA00022723"/>
    </source>
</evidence>
<comment type="subunit">
    <text evidence="10">Tetramer of two alpha (regulatory) and two beta (catalytic) chains.</text>
</comment>
<comment type="subcellular location">
    <subcellularLocation>
        <location evidence="10">Cytoplasm</location>
    </subcellularLocation>
</comment>
<comment type="similarity">
    <text evidence="10">Belongs to the phosphofructokinase type A (PFKA) family. PPi-dependent PFK group II subfamily. Clade 'Long' sub-subfamily.</text>
</comment>
<comment type="catalytic activity">
    <reaction evidence="9 10">
        <text>beta-D-fructose 6-phosphate + diphosphate = beta-D-fructose 1,6-bisphosphate + phosphate + H(+)</text>
        <dbReference type="Rhea" id="RHEA:13613"/>
        <dbReference type="ChEBI" id="CHEBI:15378"/>
        <dbReference type="ChEBI" id="CHEBI:32966"/>
        <dbReference type="ChEBI" id="CHEBI:33019"/>
        <dbReference type="ChEBI" id="CHEBI:43474"/>
        <dbReference type="ChEBI" id="CHEBI:57634"/>
        <dbReference type="EC" id="2.7.1.90"/>
    </reaction>
</comment>
<feature type="binding site" evidence="10">
    <location>
        <begin position="254"/>
        <end position="255"/>
    </location>
    <ligand>
        <name>substrate</name>
        <note>ligand shared between dimeric partners</note>
    </ligand>
</feature>
<dbReference type="Gene3D" id="3.40.50.460">
    <property type="entry name" value="Phosphofructokinase domain"/>
    <property type="match status" value="1"/>
</dbReference>
<accession>A0ABR0WYR2</accession>
<dbReference type="NCBIfam" id="NF005482">
    <property type="entry name" value="PRK07085.1"/>
    <property type="match status" value="1"/>
</dbReference>
<comment type="pathway">
    <text evidence="10">Carbohydrate degradation; glycolysis; D-glyceraldehyde 3-phosphate and glycerone phosphate from D-glucose: step 3/4.</text>
</comment>
<feature type="active site" description="Proton acceptor" evidence="10">
    <location>
        <position position="217"/>
    </location>
</feature>
<dbReference type="PANTHER" id="PTHR43650:SF6">
    <property type="entry name" value="PYROPHOSPHATE--FRUCTOSE 6-PHOSPHATE 1-PHOSPHOTRANSFERASE SUBUNIT BETA"/>
    <property type="match status" value="1"/>
</dbReference>
<dbReference type="InterPro" id="IPR035966">
    <property type="entry name" value="PKF_sf"/>
</dbReference>
<dbReference type="EC" id="2.7.1.90" evidence="10"/>
<feature type="binding site" evidence="10">
    <location>
        <begin position="215"/>
        <end position="217"/>
    </location>
    <ligand>
        <name>substrate</name>
    </ligand>
</feature>
<keyword evidence="6 10" id="KW-0418">Kinase</keyword>